<keyword evidence="2" id="KW-1185">Reference proteome</keyword>
<reference evidence="1 2" key="1">
    <citation type="journal article" date="2019" name="Int. J. Syst. Evol. Microbiol.">
        <title>The Global Catalogue of Microorganisms (GCM) 10K type strain sequencing project: providing services to taxonomists for standard genome sequencing and annotation.</title>
        <authorList>
            <consortium name="The Broad Institute Genomics Platform"/>
            <consortium name="The Broad Institute Genome Sequencing Center for Infectious Disease"/>
            <person name="Wu L."/>
            <person name="Ma J."/>
        </authorList>
    </citation>
    <scope>NUCLEOTIDE SEQUENCE [LARGE SCALE GENOMIC DNA]</scope>
    <source>
        <strain evidence="1 2">JCM 3053</strain>
    </source>
</reference>
<dbReference type="EMBL" id="BAAART010000190">
    <property type="protein sequence ID" value="GAA2257819.1"/>
    <property type="molecule type" value="Genomic_DNA"/>
</dbReference>
<name>A0ABN3EH18_9ACTN</name>
<sequence length="185" mass="20580">MPLHELGEFVECPHDPQIALCTHAMAPFLFLVRRTEYPPGTSGTGLPGTGRPAGVRLAAHPCRREEEPAMSVRVRRVYDPVEPDDGARVLVDRLWPRGLAKDAARVDEWPKALTPTTELRRWYHAGEGSYEEFAERYEAELASEEASEALDGVRELVRRGDVTLLTASKTPEQSHATVLARLLEG</sequence>
<organism evidence="1 2">
    <name type="scientific">Streptomyces indiaensis</name>
    <dbReference type="NCBI Taxonomy" id="284033"/>
    <lineage>
        <taxon>Bacteria</taxon>
        <taxon>Bacillati</taxon>
        <taxon>Actinomycetota</taxon>
        <taxon>Actinomycetes</taxon>
        <taxon>Kitasatosporales</taxon>
        <taxon>Streptomycetaceae</taxon>
        <taxon>Streptomyces</taxon>
    </lineage>
</organism>
<protein>
    <recommendedName>
        <fullName evidence="3">DUF488 family protein</fullName>
    </recommendedName>
</protein>
<dbReference type="Proteomes" id="UP001501474">
    <property type="component" value="Unassembled WGS sequence"/>
</dbReference>
<accession>A0ABN3EH18</accession>
<comment type="caution">
    <text evidence="1">The sequence shown here is derived from an EMBL/GenBank/DDBJ whole genome shotgun (WGS) entry which is preliminary data.</text>
</comment>
<dbReference type="PANTHER" id="PTHR36849">
    <property type="entry name" value="CYTOPLASMIC PROTEIN-RELATED"/>
    <property type="match status" value="1"/>
</dbReference>
<dbReference type="PANTHER" id="PTHR36849:SF1">
    <property type="entry name" value="CYTOPLASMIC PROTEIN"/>
    <property type="match status" value="1"/>
</dbReference>
<evidence type="ECO:0000313" key="2">
    <source>
        <dbReference type="Proteomes" id="UP001501474"/>
    </source>
</evidence>
<proteinExistence type="predicted"/>
<dbReference type="InterPro" id="IPR052552">
    <property type="entry name" value="YeaO-like"/>
</dbReference>
<evidence type="ECO:0008006" key="3">
    <source>
        <dbReference type="Google" id="ProtNLM"/>
    </source>
</evidence>
<gene>
    <name evidence="1" type="ORF">GCM10010104_63800</name>
</gene>
<evidence type="ECO:0000313" key="1">
    <source>
        <dbReference type="EMBL" id="GAA2257819.1"/>
    </source>
</evidence>
<dbReference type="Pfam" id="PF22752">
    <property type="entry name" value="DUF488-N3i"/>
    <property type="match status" value="1"/>
</dbReference>